<evidence type="ECO:0000313" key="13">
    <source>
        <dbReference type="Proteomes" id="UP000646523"/>
    </source>
</evidence>
<protein>
    <recommendedName>
        <fullName evidence="14">M48 family peptidase</fullName>
    </recommendedName>
</protein>
<keyword evidence="9" id="KW-1133">Transmembrane helix</keyword>
<feature type="compositionally biased region" description="Gly residues" evidence="8">
    <location>
        <begin position="53"/>
        <end position="67"/>
    </location>
</feature>
<dbReference type="Proteomes" id="UP000646523">
    <property type="component" value="Unassembled WGS sequence"/>
</dbReference>
<evidence type="ECO:0000313" key="12">
    <source>
        <dbReference type="EMBL" id="GGO73077.1"/>
    </source>
</evidence>
<evidence type="ECO:0008006" key="14">
    <source>
        <dbReference type="Google" id="ProtNLM"/>
    </source>
</evidence>
<keyword evidence="3" id="KW-0378">Hydrolase</keyword>
<evidence type="ECO:0000256" key="9">
    <source>
        <dbReference type="SAM" id="Phobius"/>
    </source>
</evidence>
<keyword evidence="2 7" id="KW-0479">Metal-binding</keyword>
<feature type="binding site" evidence="7">
    <location>
        <position position="343"/>
    </location>
    <ligand>
        <name>Zn(2+)</name>
        <dbReference type="ChEBI" id="CHEBI:29105"/>
        <note>catalytic</note>
    </ligand>
</feature>
<name>A0A917Z244_9ACTN</name>
<feature type="compositionally biased region" description="Basic and acidic residues" evidence="8">
    <location>
        <begin position="1"/>
        <end position="21"/>
    </location>
</feature>
<dbReference type="RefSeq" id="WP_189125905.1">
    <property type="nucleotide sequence ID" value="NZ_BMNH01000013.1"/>
</dbReference>
<dbReference type="InterPro" id="IPR001915">
    <property type="entry name" value="Peptidase_M48"/>
</dbReference>
<dbReference type="Gene3D" id="3.30.2010.10">
    <property type="entry name" value="Metalloproteases ('zincins'), catalytic domain"/>
    <property type="match status" value="1"/>
</dbReference>
<gene>
    <name evidence="12" type="ORF">GCM10012289_42630</name>
</gene>
<dbReference type="Pfam" id="PF16491">
    <property type="entry name" value="Peptidase_M48_N"/>
    <property type="match status" value="1"/>
</dbReference>
<reference evidence="12" key="1">
    <citation type="journal article" date="2014" name="Int. J. Syst. Evol. Microbiol.">
        <title>Complete genome sequence of Corynebacterium casei LMG S-19264T (=DSM 44701T), isolated from a smear-ripened cheese.</title>
        <authorList>
            <consortium name="US DOE Joint Genome Institute (JGI-PGF)"/>
            <person name="Walter F."/>
            <person name="Albersmeier A."/>
            <person name="Kalinowski J."/>
            <person name="Ruckert C."/>
        </authorList>
    </citation>
    <scope>NUCLEOTIDE SEQUENCE</scope>
    <source>
        <strain evidence="12">CGMCC 4.7368</strain>
    </source>
</reference>
<feature type="domain" description="CAAX prenyl protease 1 N-terminal" evidence="11">
    <location>
        <begin position="157"/>
        <end position="270"/>
    </location>
</feature>
<reference evidence="12" key="2">
    <citation type="submission" date="2020-09" db="EMBL/GenBank/DDBJ databases">
        <authorList>
            <person name="Sun Q."/>
            <person name="Zhou Y."/>
        </authorList>
    </citation>
    <scope>NUCLEOTIDE SEQUENCE</scope>
    <source>
        <strain evidence="12">CGMCC 4.7368</strain>
    </source>
</reference>
<comment type="cofactor">
    <cofactor evidence="7">
        <name>Zn(2+)</name>
        <dbReference type="ChEBI" id="CHEBI:29105"/>
    </cofactor>
    <text evidence="7">Binds 1 zinc ion per subunit.</text>
</comment>
<sequence>MDDRQDTKDAKDAPEARDAPGAKDVPGAPEGPAGSTAVPSEPDGASRENPGPAGAGGDGESGDGAGGDGEKRRLRWEAGAALAVLGAVIVAVVAFTTPWQALAAGAPDVTPDPARDFTAAQIARAAAFDAATSVPSYLSYGLGILFAGVLVLTPFGTRLLGRLKGPWWLRVILGVLLLTALVQALRWPLGMWFEVRLREYGLSTQDWAAWTGDRLKSMGVNIVLLSIMALAVVALARKVRRWWIPAAAGAFTLTVVASFVYPVVFEPLFNDFHSMPEGSLRTNLLAMAERDGVPVEDVLVADASRRTTALNAYVSGFGATRRIVVYDTLLKAPQAEVELVAAHELGHAARRDVLNGTLVGALGAAFGAVLLFLAFDLVRRRAKVASLADPRAVGVLLGLMSLAGVLSGPAQNAISRHVEARADVHALDLTKDPVTFVAMQKRLAATNISDLSPDPVEYLLYASHPSTPERIALARAWAGLNGVPAP</sequence>
<feature type="transmembrane region" description="Helical" evidence="9">
    <location>
        <begin position="243"/>
        <end position="265"/>
    </location>
</feature>
<organism evidence="12 13">
    <name type="scientific">Nonomuraea cavernae</name>
    <dbReference type="NCBI Taxonomy" id="2045107"/>
    <lineage>
        <taxon>Bacteria</taxon>
        <taxon>Bacillati</taxon>
        <taxon>Actinomycetota</taxon>
        <taxon>Actinomycetes</taxon>
        <taxon>Streptosporangiales</taxon>
        <taxon>Streptosporangiaceae</taxon>
        <taxon>Nonomuraea</taxon>
    </lineage>
</organism>
<dbReference type="EMBL" id="BMNH01000013">
    <property type="protein sequence ID" value="GGO73077.1"/>
    <property type="molecule type" value="Genomic_DNA"/>
</dbReference>
<dbReference type="GO" id="GO:0046872">
    <property type="term" value="F:metal ion binding"/>
    <property type="evidence" value="ECO:0007669"/>
    <property type="project" value="UniProtKB-KW"/>
</dbReference>
<feature type="binding site" evidence="7">
    <location>
        <position position="419"/>
    </location>
    <ligand>
        <name>Zn(2+)</name>
        <dbReference type="ChEBI" id="CHEBI:29105"/>
        <note>catalytic</note>
    </ligand>
</feature>
<keyword evidence="9" id="KW-0472">Membrane</keyword>
<evidence type="ECO:0000256" key="7">
    <source>
        <dbReference type="PIRSR" id="PIRSR627057-2"/>
    </source>
</evidence>
<dbReference type="Pfam" id="PF01435">
    <property type="entry name" value="Peptidase_M48"/>
    <property type="match status" value="1"/>
</dbReference>
<feature type="binding site" evidence="7">
    <location>
        <position position="347"/>
    </location>
    <ligand>
        <name>Zn(2+)</name>
        <dbReference type="ChEBI" id="CHEBI:29105"/>
        <note>catalytic</note>
    </ligand>
</feature>
<dbReference type="GO" id="GO:0071586">
    <property type="term" value="P:CAAX-box protein processing"/>
    <property type="evidence" value="ECO:0007669"/>
    <property type="project" value="InterPro"/>
</dbReference>
<keyword evidence="5" id="KW-0482">Metalloprotease</keyword>
<keyword evidence="4 7" id="KW-0862">Zinc</keyword>
<evidence type="ECO:0000256" key="3">
    <source>
        <dbReference type="ARBA" id="ARBA00022801"/>
    </source>
</evidence>
<feature type="region of interest" description="Disordered" evidence="8">
    <location>
        <begin position="1"/>
        <end position="70"/>
    </location>
</feature>
<dbReference type="GO" id="GO:0004222">
    <property type="term" value="F:metalloendopeptidase activity"/>
    <property type="evidence" value="ECO:0007669"/>
    <property type="project" value="InterPro"/>
</dbReference>
<accession>A0A917Z244</accession>
<keyword evidence="9" id="KW-0812">Transmembrane</keyword>
<feature type="transmembrane region" description="Helical" evidence="9">
    <location>
        <begin position="358"/>
        <end position="378"/>
    </location>
</feature>
<evidence type="ECO:0000256" key="4">
    <source>
        <dbReference type="ARBA" id="ARBA00022833"/>
    </source>
</evidence>
<proteinExistence type="predicted"/>
<feature type="domain" description="Peptidase M48" evidence="10">
    <location>
        <begin position="277"/>
        <end position="477"/>
    </location>
</feature>
<feature type="active site" description="Proton donor" evidence="6">
    <location>
        <position position="423"/>
    </location>
</feature>
<dbReference type="AlphaFoldDB" id="A0A917Z244"/>
<evidence type="ECO:0000256" key="5">
    <source>
        <dbReference type="ARBA" id="ARBA00023049"/>
    </source>
</evidence>
<comment type="caution">
    <text evidence="12">The sequence shown here is derived from an EMBL/GenBank/DDBJ whole genome shotgun (WGS) entry which is preliminary data.</text>
</comment>
<evidence type="ECO:0000256" key="8">
    <source>
        <dbReference type="SAM" id="MobiDB-lite"/>
    </source>
</evidence>
<dbReference type="InterPro" id="IPR032456">
    <property type="entry name" value="Peptidase_M48_N"/>
</dbReference>
<dbReference type="PANTHER" id="PTHR10120">
    <property type="entry name" value="CAAX PRENYL PROTEASE 1"/>
    <property type="match status" value="1"/>
</dbReference>
<keyword evidence="13" id="KW-1185">Reference proteome</keyword>
<evidence type="ECO:0000259" key="10">
    <source>
        <dbReference type="Pfam" id="PF01435"/>
    </source>
</evidence>
<feature type="transmembrane region" description="Helical" evidence="9">
    <location>
        <begin position="137"/>
        <end position="155"/>
    </location>
</feature>
<keyword evidence="1" id="KW-0645">Protease</keyword>
<feature type="transmembrane region" description="Helical" evidence="9">
    <location>
        <begin position="80"/>
        <end position="101"/>
    </location>
</feature>
<evidence type="ECO:0000256" key="1">
    <source>
        <dbReference type="ARBA" id="ARBA00022670"/>
    </source>
</evidence>
<feature type="transmembrane region" description="Helical" evidence="9">
    <location>
        <begin position="218"/>
        <end position="236"/>
    </location>
</feature>
<evidence type="ECO:0000259" key="11">
    <source>
        <dbReference type="Pfam" id="PF16491"/>
    </source>
</evidence>
<feature type="transmembrane region" description="Helical" evidence="9">
    <location>
        <begin position="167"/>
        <end position="185"/>
    </location>
</feature>
<dbReference type="InterPro" id="IPR027057">
    <property type="entry name" value="CAXX_Prtase_1"/>
</dbReference>
<evidence type="ECO:0000256" key="2">
    <source>
        <dbReference type="ARBA" id="ARBA00022723"/>
    </source>
</evidence>
<evidence type="ECO:0000256" key="6">
    <source>
        <dbReference type="PIRSR" id="PIRSR627057-1"/>
    </source>
</evidence>
<dbReference type="CDD" id="cd07343">
    <property type="entry name" value="M48A_Zmpste24p_like"/>
    <property type="match status" value="1"/>
</dbReference>
<feature type="active site" evidence="6">
    <location>
        <position position="344"/>
    </location>
</feature>